<protein>
    <submittedName>
        <fullName evidence="1">Uncharacterized protein</fullName>
    </submittedName>
</protein>
<gene>
    <name evidence="1" type="ORF">OUZ56_022560</name>
</gene>
<comment type="caution">
    <text evidence="1">The sequence shown here is derived from an EMBL/GenBank/DDBJ whole genome shotgun (WGS) entry which is preliminary data.</text>
</comment>
<proteinExistence type="predicted"/>
<accession>A0ABR0AWS6</accession>
<dbReference type="EMBL" id="JAOYFB010000039">
    <property type="protein sequence ID" value="KAK4029581.1"/>
    <property type="molecule type" value="Genomic_DNA"/>
</dbReference>
<sequence>MAMVLNQLLVRPFHLQSLHNQFHCHVTNTASKGVHVSTNSFNGFKSWDILPEFFLFDLPLIPK</sequence>
<name>A0ABR0AWS6_9CRUS</name>
<organism evidence="1 2">
    <name type="scientific">Daphnia magna</name>
    <dbReference type="NCBI Taxonomy" id="35525"/>
    <lineage>
        <taxon>Eukaryota</taxon>
        <taxon>Metazoa</taxon>
        <taxon>Ecdysozoa</taxon>
        <taxon>Arthropoda</taxon>
        <taxon>Crustacea</taxon>
        <taxon>Branchiopoda</taxon>
        <taxon>Diplostraca</taxon>
        <taxon>Cladocera</taxon>
        <taxon>Anomopoda</taxon>
        <taxon>Daphniidae</taxon>
        <taxon>Daphnia</taxon>
    </lineage>
</organism>
<evidence type="ECO:0000313" key="2">
    <source>
        <dbReference type="Proteomes" id="UP001234178"/>
    </source>
</evidence>
<keyword evidence="2" id="KW-1185">Reference proteome</keyword>
<reference evidence="1 2" key="1">
    <citation type="journal article" date="2023" name="Nucleic Acids Res.">
        <title>The hologenome of Daphnia magna reveals possible DNA methylation and microbiome-mediated evolution of the host genome.</title>
        <authorList>
            <person name="Chaturvedi A."/>
            <person name="Li X."/>
            <person name="Dhandapani V."/>
            <person name="Marshall H."/>
            <person name="Kissane S."/>
            <person name="Cuenca-Cambronero M."/>
            <person name="Asole G."/>
            <person name="Calvet F."/>
            <person name="Ruiz-Romero M."/>
            <person name="Marangio P."/>
            <person name="Guigo R."/>
            <person name="Rago D."/>
            <person name="Mirbahai L."/>
            <person name="Eastwood N."/>
            <person name="Colbourne J.K."/>
            <person name="Zhou J."/>
            <person name="Mallon E."/>
            <person name="Orsini L."/>
        </authorList>
    </citation>
    <scope>NUCLEOTIDE SEQUENCE [LARGE SCALE GENOMIC DNA]</scope>
    <source>
        <strain evidence="1">LRV0_1</strain>
    </source>
</reference>
<dbReference type="Proteomes" id="UP001234178">
    <property type="component" value="Unassembled WGS sequence"/>
</dbReference>
<evidence type="ECO:0000313" key="1">
    <source>
        <dbReference type="EMBL" id="KAK4029581.1"/>
    </source>
</evidence>